<proteinExistence type="predicted"/>
<dbReference type="AlphaFoldDB" id="L9Z0W5"/>
<evidence type="ECO:0000256" key="1">
    <source>
        <dbReference type="SAM" id="Phobius"/>
    </source>
</evidence>
<accession>L9Z0W5</accession>
<dbReference type="PATRIC" id="fig|1230459.4.peg.1961"/>
<evidence type="ECO:0000313" key="2">
    <source>
        <dbReference type="EMBL" id="ELY79999.1"/>
    </source>
</evidence>
<name>L9Z0W5_9EURY</name>
<dbReference type="EMBL" id="AOIJ01000049">
    <property type="protein sequence ID" value="ELY79999.1"/>
    <property type="molecule type" value="Genomic_DNA"/>
</dbReference>
<evidence type="ECO:0000313" key="3">
    <source>
        <dbReference type="Proteomes" id="UP000011592"/>
    </source>
</evidence>
<sequence>MELSPEEYDAYWRASIRIAAGLLVAFFGLRLTSPLRTHPAVGASAFGIVLLAVLVVAGTFVATLGLARVVRTAVDAET</sequence>
<comment type="caution">
    <text evidence="2">The sequence shown here is derived from an EMBL/GenBank/DDBJ whole genome shotgun (WGS) entry which is preliminary data.</text>
</comment>
<gene>
    <name evidence="2" type="ORF">C486_09805</name>
</gene>
<keyword evidence="1" id="KW-0812">Transmembrane</keyword>
<keyword evidence="1" id="KW-1133">Transmembrane helix</keyword>
<keyword evidence="1" id="KW-0472">Membrane</keyword>
<organism evidence="2 3">
    <name type="scientific">Natrinema gari JCM 14663</name>
    <dbReference type="NCBI Taxonomy" id="1230459"/>
    <lineage>
        <taxon>Archaea</taxon>
        <taxon>Methanobacteriati</taxon>
        <taxon>Methanobacteriota</taxon>
        <taxon>Stenosarchaea group</taxon>
        <taxon>Halobacteria</taxon>
        <taxon>Halobacteriales</taxon>
        <taxon>Natrialbaceae</taxon>
        <taxon>Natrinema</taxon>
    </lineage>
</organism>
<feature type="transmembrane region" description="Helical" evidence="1">
    <location>
        <begin position="41"/>
        <end position="67"/>
    </location>
</feature>
<feature type="transmembrane region" description="Helical" evidence="1">
    <location>
        <begin position="12"/>
        <end position="29"/>
    </location>
</feature>
<keyword evidence="3" id="KW-1185">Reference proteome</keyword>
<dbReference type="Proteomes" id="UP000011592">
    <property type="component" value="Unassembled WGS sequence"/>
</dbReference>
<reference evidence="2 3" key="1">
    <citation type="journal article" date="2014" name="PLoS Genet.">
        <title>Phylogenetically driven sequencing of extremely halophilic archaea reveals strategies for static and dynamic osmo-response.</title>
        <authorList>
            <person name="Becker E.A."/>
            <person name="Seitzer P.M."/>
            <person name="Tritt A."/>
            <person name="Larsen D."/>
            <person name="Krusor M."/>
            <person name="Yao A.I."/>
            <person name="Wu D."/>
            <person name="Madern D."/>
            <person name="Eisen J.A."/>
            <person name="Darling A.E."/>
            <person name="Facciotti M.T."/>
        </authorList>
    </citation>
    <scope>NUCLEOTIDE SEQUENCE [LARGE SCALE GENOMIC DNA]</scope>
    <source>
        <strain evidence="2 3">JCM 14663</strain>
    </source>
</reference>
<dbReference type="RefSeq" id="WP_008455424.1">
    <property type="nucleotide sequence ID" value="NZ_AOIJ01000049.1"/>
</dbReference>
<protein>
    <submittedName>
        <fullName evidence="2">Solute carrier family 5, member 4-like protein</fullName>
    </submittedName>
</protein>